<dbReference type="SUPFAM" id="SSF53474">
    <property type="entry name" value="alpha/beta-Hydrolases"/>
    <property type="match status" value="1"/>
</dbReference>
<dbReference type="STRING" id="1314674.A0A0D7B976"/>
<evidence type="ECO:0000259" key="2">
    <source>
        <dbReference type="Pfam" id="PF02129"/>
    </source>
</evidence>
<dbReference type="PANTHER" id="PTHR22946">
    <property type="entry name" value="DIENELACTONE HYDROLASE DOMAIN-CONTAINING PROTEIN-RELATED"/>
    <property type="match status" value="1"/>
</dbReference>
<sequence>MARTAVKIPSVTPGWNLDAWQFFPPAAPSTGALPPVVILSPGFACIKEMGLEPYAKAFAERGYASIVFDYRRWGDSDGTPRYVADFREQREDYRTVVRWARAQGVYDNDRVVLWGYSYSSGHTVVLAGEEEINAVAAIAFRSYTGVMPNYSIVNLLVMLGNAIVDSARQALGLSPYYVPVTGENRLVLGEDATRGYNQAGAHVGWVNKMTASSLFINMKNRPIDLAQNIRCPTLLVAAKDDELCVFPGLLRMAAKSPKFEFEAVPGGHFDGNPGCKDYEQQLGMMLKFLEKHVPI</sequence>
<proteinExistence type="predicted"/>
<dbReference type="Pfam" id="PF02129">
    <property type="entry name" value="Peptidase_S15"/>
    <property type="match status" value="1"/>
</dbReference>
<name>A0A0D7B976_9AGAR</name>
<dbReference type="Gene3D" id="3.40.50.1820">
    <property type="entry name" value="alpha/beta hydrolase"/>
    <property type="match status" value="1"/>
</dbReference>
<dbReference type="InterPro" id="IPR050261">
    <property type="entry name" value="FrsA_esterase"/>
</dbReference>
<dbReference type="Proteomes" id="UP000054007">
    <property type="component" value="Unassembled WGS sequence"/>
</dbReference>
<accession>A0A0D7B976</accession>
<evidence type="ECO:0000313" key="3">
    <source>
        <dbReference type="EMBL" id="KIY66091.1"/>
    </source>
</evidence>
<organism evidence="3 4">
    <name type="scientific">Cylindrobasidium torrendii FP15055 ss-10</name>
    <dbReference type="NCBI Taxonomy" id="1314674"/>
    <lineage>
        <taxon>Eukaryota</taxon>
        <taxon>Fungi</taxon>
        <taxon>Dikarya</taxon>
        <taxon>Basidiomycota</taxon>
        <taxon>Agaricomycotina</taxon>
        <taxon>Agaricomycetes</taxon>
        <taxon>Agaricomycetidae</taxon>
        <taxon>Agaricales</taxon>
        <taxon>Marasmiineae</taxon>
        <taxon>Physalacriaceae</taxon>
        <taxon>Cylindrobasidium</taxon>
    </lineage>
</organism>
<keyword evidence="4" id="KW-1185">Reference proteome</keyword>
<gene>
    <name evidence="3" type="ORF">CYLTODRAFT_444930</name>
</gene>
<dbReference type="GO" id="GO:0016788">
    <property type="term" value="F:hydrolase activity, acting on ester bonds"/>
    <property type="evidence" value="ECO:0007669"/>
    <property type="project" value="UniProtKB-ARBA"/>
</dbReference>
<evidence type="ECO:0000256" key="1">
    <source>
        <dbReference type="ARBA" id="ARBA00022801"/>
    </source>
</evidence>
<dbReference type="InterPro" id="IPR000383">
    <property type="entry name" value="Xaa-Pro-like_dom"/>
</dbReference>
<dbReference type="OrthoDB" id="2498029at2759"/>
<evidence type="ECO:0000313" key="4">
    <source>
        <dbReference type="Proteomes" id="UP000054007"/>
    </source>
</evidence>
<dbReference type="AlphaFoldDB" id="A0A0D7B976"/>
<dbReference type="EMBL" id="KN880566">
    <property type="protein sequence ID" value="KIY66091.1"/>
    <property type="molecule type" value="Genomic_DNA"/>
</dbReference>
<keyword evidence="1 3" id="KW-0378">Hydrolase</keyword>
<dbReference type="InterPro" id="IPR029058">
    <property type="entry name" value="AB_hydrolase_fold"/>
</dbReference>
<dbReference type="ESTHER" id="9agar-a0a0d7b976">
    <property type="family name" value="Xaa-Pro-like_dom"/>
</dbReference>
<dbReference type="PANTHER" id="PTHR22946:SF9">
    <property type="entry name" value="POLYKETIDE TRANSFERASE AF380"/>
    <property type="match status" value="1"/>
</dbReference>
<dbReference type="Gene3D" id="1.10.10.800">
    <property type="match status" value="1"/>
</dbReference>
<reference evidence="3 4" key="1">
    <citation type="journal article" date="2015" name="Fungal Genet. Biol.">
        <title>Evolution of novel wood decay mechanisms in Agaricales revealed by the genome sequences of Fistulina hepatica and Cylindrobasidium torrendii.</title>
        <authorList>
            <person name="Floudas D."/>
            <person name="Held B.W."/>
            <person name="Riley R."/>
            <person name="Nagy L.G."/>
            <person name="Koehler G."/>
            <person name="Ransdell A.S."/>
            <person name="Younus H."/>
            <person name="Chow J."/>
            <person name="Chiniquy J."/>
            <person name="Lipzen A."/>
            <person name="Tritt A."/>
            <person name="Sun H."/>
            <person name="Haridas S."/>
            <person name="LaButti K."/>
            <person name="Ohm R.A."/>
            <person name="Kues U."/>
            <person name="Blanchette R.A."/>
            <person name="Grigoriev I.V."/>
            <person name="Minto R.E."/>
            <person name="Hibbett D.S."/>
        </authorList>
    </citation>
    <scope>NUCLEOTIDE SEQUENCE [LARGE SCALE GENOMIC DNA]</scope>
    <source>
        <strain evidence="3 4">FP15055 ss-10</strain>
    </source>
</reference>
<protein>
    <submittedName>
        <fullName evidence="3">Alpha/beta-hydrolase</fullName>
    </submittedName>
</protein>
<feature type="domain" description="Xaa-Pro dipeptidyl-peptidase-like" evidence="2">
    <location>
        <begin position="27"/>
        <end position="144"/>
    </location>
</feature>